<dbReference type="RefSeq" id="WP_191795029.1">
    <property type="nucleotide sequence ID" value="NZ_JACSQQ010000005.1"/>
</dbReference>
<dbReference type="Proteomes" id="UP000641803">
    <property type="component" value="Unassembled WGS sequence"/>
</dbReference>
<evidence type="ECO:0000313" key="1">
    <source>
        <dbReference type="EMBL" id="MBD7949623.1"/>
    </source>
</evidence>
<evidence type="ECO:0008006" key="3">
    <source>
        <dbReference type="Google" id="ProtNLM"/>
    </source>
</evidence>
<organism evidence="1 2">
    <name type="scientific">Oerskovia rustica</name>
    <dbReference type="NCBI Taxonomy" id="2762237"/>
    <lineage>
        <taxon>Bacteria</taxon>
        <taxon>Bacillati</taxon>
        <taxon>Actinomycetota</taxon>
        <taxon>Actinomycetes</taxon>
        <taxon>Micrococcales</taxon>
        <taxon>Cellulomonadaceae</taxon>
        <taxon>Oerskovia</taxon>
    </lineage>
</organism>
<accession>A0ABR8RP99</accession>
<proteinExistence type="predicted"/>
<comment type="caution">
    <text evidence="1">The sequence shown here is derived from an EMBL/GenBank/DDBJ whole genome shotgun (WGS) entry which is preliminary data.</text>
</comment>
<evidence type="ECO:0000313" key="2">
    <source>
        <dbReference type="Proteomes" id="UP000641803"/>
    </source>
</evidence>
<keyword evidence="2" id="KW-1185">Reference proteome</keyword>
<sequence>MTQPTPAVRPGQIWADNDKRSAGRQVQVLAIDETHAVVRPAGGPGLQTRIRLDRFRPTSTGYRLVKDVAP</sequence>
<name>A0ABR8RP99_9CELL</name>
<dbReference type="EMBL" id="JACSQQ010000005">
    <property type="protein sequence ID" value="MBD7949623.1"/>
    <property type="molecule type" value="Genomic_DNA"/>
</dbReference>
<protein>
    <recommendedName>
        <fullName evidence="3">Transposase</fullName>
    </recommendedName>
</protein>
<gene>
    <name evidence="1" type="ORF">H9652_04265</name>
</gene>
<reference evidence="1 2" key="1">
    <citation type="submission" date="2020-08" db="EMBL/GenBank/DDBJ databases">
        <title>A Genomic Blueprint of the Chicken Gut Microbiome.</title>
        <authorList>
            <person name="Gilroy R."/>
            <person name="Ravi A."/>
            <person name="Getino M."/>
            <person name="Pursley I."/>
            <person name="Horton D.L."/>
            <person name="Alikhan N.-F."/>
            <person name="Baker D."/>
            <person name="Gharbi K."/>
            <person name="Hall N."/>
            <person name="Watson M."/>
            <person name="Adriaenssens E.M."/>
            <person name="Foster-Nyarko E."/>
            <person name="Jarju S."/>
            <person name="Secka A."/>
            <person name="Antonio M."/>
            <person name="Oren A."/>
            <person name="Chaudhuri R."/>
            <person name="La Ragione R.M."/>
            <person name="Hildebrand F."/>
            <person name="Pallen M.J."/>
        </authorList>
    </citation>
    <scope>NUCLEOTIDE SEQUENCE [LARGE SCALE GENOMIC DNA]</scope>
    <source>
        <strain evidence="1 2">Sa4CUA1</strain>
    </source>
</reference>